<protein>
    <submittedName>
        <fullName evidence="2">Uncharacterized protein</fullName>
    </submittedName>
</protein>
<dbReference type="Proteomes" id="UP000299102">
    <property type="component" value="Unassembled WGS sequence"/>
</dbReference>
<sequence length="77" mass="8181">MAAITSFSSIRCAETMTSRADRGPVRSQVSDCENAPRGTASTCASKCVRSPKRNLLLVMTSSIGRDADEYVTGEAHA</sequence>
<evidence type="ECO:0000313" key="2">
    <source>
        <dbReference type="EMBL" id="GBP75400.1"/>
    </source>
</evidence>
<evidence type="ECO:0000256" key="1">
    <source>
        <dbReference type="SAM" id="MobiDB-lite"/>
    </source>
</evidence>
<evidence type="ECO:0000313" key="3">
    <source>
        <dbReference type="Proteomes" id="UP000299102"/>
    </source>
</evidence>
<name>A0A4C1YK14_EUMVA</name>
<comment type="caution">
    <text evidence="2">The sequence shown here is derived from an EMBL/GenBank/DDBJ whole genome shotgun (WGS) entry which is preliminary data.</text>
</comment>
<reference evidence="2 3" key="1">
    <citation type="journal article" date="2019" name="Commun. Biol.">
        <title>The bagworm genome reveals a unique fibroin gene that provides high tensile strength.</title>
        <authorList>
            <person name="Kono N."/>
            <person name="Nakamura H."/>
            <person name="Ohtoshi R."/>
            <person name="Tomita M."/>
            <person name="Numata K."/>
            <person name="Arakawa K."/>
        </authorList>
    </citation>
    <scope>NUCLEOTIDE SEQUENCE [LARGE SCALE GENOMIC DNA]</scope>
</reference>
<dbReference type="AlphaFoldDB" id="A0A4C1YK14"/>
<accession>A0A4C1YK14</accession>
<keyword evidence="3" id="KW-1185">Reference proteome</keyword>
<gene>
    <name evidence="2" type="ORF">EVAR_54493_1</name>
</gene>
<proteinExistence type="predicted"/>
<feature type="region of interest" description="Disordered" evidence="1">
    <location>
        <begin position="18"/>
        <end position="38"/>
    </location>
</feature>
<organism evidence="2 3">
    <name type="scientific">Eumeta variegata</name>
    <name type="common">Bagworm moth</name>
    <name type="synonym">Eumeta japonica</name>
    <dbReference type="NCBI Taxonomy" id="151549"/>
    <lineage>
        <taxon>Eukaryota</taxon>
        <taxon>Metazoa</taxon>
        <taxon>Ecdysozoa</taxon>
        <taxon>Arthropoda</taxon>
        <taxon>Hexapoda</taxon>
        <taxon>Insecta</taxon>
        <taxon>Pterygota</taxon>
        <taxon>Neoptera</taxon>
        <taxon>Endopterygota</taxon>
        <taxon>Lepidoptera</taxon>
        <taxon>Glossata</taxon>
        <taxon>Ditrysia</taxon>
        <taxon>Tineoidea</taxon>
        <taxon>Psychidae</taxon>
        <taxon>Oiketicinae</taxon>
        <taxon>Eumeta</taxon>
    </lineage>
</organism>
<dbReference type="EMBL" id="BGZK01001248">
    <property type="protein sequence ID" value="GBP75400.1"/>
    <property type="molecule type" value="Genomic_DNA"/>
</dbReference>